<accession>A0A0F9NLW9</accession>
<comment type="caution">
    <text evidence="1">The sequence shown here is derived from an EMBL/GenBank/DDBJ whole genome shotgun (WGS) entry which is preliminary data.</text>
</comment>
<dbReference type="AlphaFoldDB" id="A0A0F9NLW9"/>
<name>A0A0F9NLW9_9ZZZZ</name>
<sequence length="56" mass="6137">MFTSGCGHVHMRDTYLLCPECLGPREAKRGLVQNRSGDLQPIWYLGCGCAKPTGLV</sequence>
<protein>
    <submittedName>
        <fullName evidence="1">Uncharacterized protein</fullName>
    </submittedName>
</protein>
<organism evidence="1">
    <name type="scientific">marine sediment metagenome</name>
    <dbReference type="NCBI Taxonomy" id="412755"/>
    <lineage>
        <taxon>unclassified sequences</taxon>
        <taxon>metagenomes</taxon>
        <taxon>ecological metagenomes</taxon>
    </lineage>
</organism>
<reference evidence="1" key="1">
    <citation type="journal article" date="2015" name="Nature">
        <title>Complex archaea that bridge the gap between prokaryotes and eukaryotes.</title>
        <authorList>
            <person name="Spang A."/>
            <person name="Saw J.H."/>
            <person name="Jorgensen S.L."/>
            <person name="Zaremba-Niedzwiedzka K."/>
            <person name="Martijn J."/>
            <person name="Lind A.E."/>
            <person name="van Eijk R."/>
            <person name="Schleper C."/>
            <person name="Guy L."/>
            <person name="Ettema T.J."/>
        </authorList>
    </citation>
    <scope>NUCLEOTIDE SEQUENCE</scope>
</reference>
<dbReference type="EMBL" id="LAZR01007885">
    <property type="protein sequence ID" value="KKM82297.1"/>
    <property type="molecule type" value="Genomic_DNA"/>
</dbReference>
<gene>
    <name evidence="1" type="ORF">LCGC14_1321030</name>
</gene>
<proteinExistence type="predicted"/>
<evidence type="ECO:0000313" key="1">
    <source>
        <dbReference type="EMBL" id="KKM82297.1"/>
    </source>
</evidence>